<gene>
    <name evidence="2" type="ORF">DLM_4236</name>
</gene>
<sequence length="119" mass="13077">MPPQTASRFLRGLLFALALLTSLAAHADSTLQLSSDKPPTQIADCLQQGIRRLKIPDDYVKRETAPDKGESIRLLNPVSAKTSLQVDIHPQGEGSQLQVDQNGIPLTPPWLRLIKRCAE</sequence>
<protein>
    <submittedName>
        <fullName evidence="2">Uncharacterized protein</fullName>
    </submittedName>
</protein>
<keyword evidence="3" id="KW-1185">Reference proteome</keyword>
<evidence type="ECO:0000313" key="3">
    <source>
        <dbReference type="Proteomes" id="UP000198290"/>
    </source>
</evidence>
<keyword evidence="1" id="KW-0732">Signal</keyword>
<dbReference type="OrthoDB" id="8595514at2"/>
<reference evidence="3" key="3">
    <citation type="journal article" date="2017" name="Plant Physiol. Biochem.">
        <title>Differential oxidative and antioxidative response of duckweed Lemna minor toward plant growth promoting/inhibiting bacteria.</title>
        <authorList>
            <person name="Ishizawa H."/>
            <person name="Kuroda M."/>
            <person name="Morikawa M."/>
            <person name="Ike M."/>
        </authorList>
    </citation>
    <scope>NUCLEOTIDE SEQUENCE [LARGE SCALE GENOMIC DNA]</scope>
    <source>
        <strain evidence="3">H3</strain>
    </source>
</reference>
<feature type="chain" id="PRO_5018009845" evidence="1">
    <location>
        <begin position="28"/>
        <end position="119"/>
    </location>
</feature>
<dbReference type="KEGG" id="amah:DLM_4236"/>
<dbReference type="Proteomes" id="UP000198290">
    <property type="component" value="Chromosome"/>
</dbReference>
<dbReference type="RefSeq" id="WP_089082904.1">
    <property type="nucleotide sequence ID" value="NZ_AP018823.1"/>
</dbReference>
<reference evidence="3" key="1">
    <citation type="journal article" date="2017" name="Biotechnol. Biofuels">
        <title>Evaluation of environmental bacterial communities as a factor affecting the growth of duckweed Lemna minor.</title>
        <authorList>
            <person name="Ishizawa H."/>
            <person name="Kuroda M."/>
            <person name="Morikawa M."/>
            <person name="Ike M."/>
        </authorList>
    </citation>
    <scope>NUCLEOTIDE SEQUENCE [LARGE SCALE GENOMIC DNA]</scope>
    <source>
        <strain evidence="3">H3</strain>
    </source>
</reference>
<evidence type="ECO:0000313" key="2">
    <source>
        <dbReference type="EMBL" id="BBF87808.1"/>
    </source>
</evidence>
<organism evidence="2 3">
    <name type="scientific">Aquitalea magnusonii</name>
    <dbReference type="NCBI Taxonomy" id="332411"/>
    <lineage>
        <taxon>Bacteria</taxon>
        <taxon>Pseudomonadati</taxon>
        <taxon>Pseudomonadota</taxon>
        <taxon>Betaproteobacteria</taxon>
        <taxon>Neisseriales</taxon>
        <taxon>Chromobacteriaceae</taxon>
        <taxon>Aquitalea</taxon>
    </lineage>
</organism>
<evidence type="ECO:0000256" key="1">
    <source>
        <dbReference type="SAM" id="SignalP"/>
    </source>
</evidence>
<dbReference type="EMBL" id="AP018823">
    <property type="protein sequence ID" value="BBF87808.1"/>
    <property type="molecule type" value="Genomic_DNA"/>
</dbReference>
<feature type="signal peptide" evidence="1">
    <location>
        <begin position="1"/>
        <end position="27"/>
    </location>
</feature>
<name>A0A3G9GIU0_9NEIS</name>
<dbReference type="AlphaFoldDB" id="A0A3G9GIU0"/>
<proteinExistence type="predicted"/>
<accession>A0A3G9GIU0</accession>
<reference evidence="2 3" key="2">
    <citation type="journal article" date="2017" name="Genome Announc.">
        <title>Draft genome sequence of Aquitalea magnusonii strain H3, a plant growth-promoting bacterium of duckweed Lemna minor.</title>
        <authorList>
            <person name="Ishizawa H."/>
            <person name="Kuroda M."/>
            <person name="Ike M."/>
        </authorList>
    </citation>
    <scope>NUCLEOTIDE SEQUENCE [LARGE SCALE GENOMIC DNA]</scope>
    <source>
        <strain evidence="2 3">H3</strain>
    </source>
</reference>